<feature type="non-terminal residue" evidence="2">
    <location>
        <position position="121"/>
    </location>
</feature>
<evidence type="ECO:0000313" key="2">
    <source>
        <dbReference type="EMBL" id="CEK66742.1"/>
    </source>
</evidence>
<feature type="compositionally biased region" description="Polar residues" evidence="1">
    <location>
        <begin position="60"/>
        <end position="70"/>
    </location>
</feature>
<proteinExistence type="predicted"/>
<feature type="compositionally biased region" description="Basic and acidic residues" evidence="1">
    <location>
        <begin position="27"/>
        <end position="46"/>
    </location>
</feature>
<feature type="region of interest" description="Disordered" evidence="1">
    <location>
        <begin position="102"/>
        <end position="121"/>
    </location>
</feature>
<feature type="non-terminal residue" evidence="2">
    <location>
        <position position="1"/>
    </location>
</feature>
<feature type="compositionally biased region" description="Basic and acidic residues" evidence="1">
    <location>
        <begin position="107"/>
        <end position="121"/>
    </location>
</feature>
<dbReference type="AlphaFoldDB" id="A0A0B6ZE66"/>
<feature type="region of interest" description="Disordered" evidence="1">
    <location>
        <begin position="1"/>
        <end position="96"/>
    </location>
</feature>
<reference evidence="2" key="1">
    <citation type="submission" date="2014-12" db="EMBL/GenBank/DDBJ databases">
        <title>Insight into the proteome of Arion vulgaris.</title>
        <authorList>
            <person name="Aradska J."/>
            <person name="Bulat T."/>
            <person name="Smidak R."/>
            <person name="Sarate P."/>
            <person name="Gangsoo J."/>
            <person name="Sialana F."/>
            <person name="Bilban M."/>
            <person name="Lubec G."/>
        </authorList>
    </citation>
    <scope>NUCLEOTIDE SEQUENCE</scope>
    <source>
        <tissue evidence="2">Skin</tissue>
    </source>
</reference>
<evidence type="ECO:0000256" key="1">
    <source>
        <dbReference type="SAM" id="MobiDB-lite"/>
    </source>
</evidence>
<dbReference type="EMBL" id="HACG01019877">
    <property type="protein sequence ID" value="CEK66742.1"/>
    <property type="molecule type" value="Transcribed_RNA"/>
</dbReference>
<feature type="compositionally biased region" description="Polar residues" evidence="1">
    <location>
        <begin position="17"/>
        <end position="26"/>
    </location>
</feature>
<name>A0A0B6ZE66_9EUPU</name>
<sequence>QHMNQGPKGRGKKKLQGSDSLNWRSQTGEKNHDRREKNLDRRERQMDQGYNSSSRKETLKLQSFKENNVSKMMDQEARNTFSSDNDKEVDARIAGSTTLHRLKPVLNHRERNREYHELDDR</sequence>
<organism evidence="2">
    <name type="scientific">Arion vulgaris</name>
    <dbReference type="NCBI Taxonomy" id="1028688"/>
    <lineage>
        <taxon>Eukaryota</taxon>
        <taxon>Metazoa</taxon>
        <taxon>Spiralia</taxon>
        <taxon>Lophotrochozoa</taxon>
        <taxon>Mollusca</taxon>
        <taxon>Gastropoda</taxon>
        <taxon>Heterobranchia</taxon>
        <taxon>Euthyneura</taxon>
        <taxon>Panpulmonata</taxon>
        <taxon>Eupulmonata</taxon>
        <taxon>Stylommatophora</taxon>
        <taxon>Helicina</taxon>
        <taxon>Arionoidea</taxon>
        <taxon>Arionidae</taxon>
        <taxon>Arion</taxon>
    </lineage>
</organism>
<protein>
    <submittedName>
        <fullName evidence="2">Uncharacterized protein</fullName>
    </submittedName>
</protein>
<gene>
    <name evidence="2" type="primary">ORF60005</name>
</gene>
<accession>A0A0B6ZE66</accession>